<feature type="domain" description="DUF6957" evidence="1">
    <location>
        <begin position="2"/>
        <end position="48"/>
    </location>
</feature>
<evidence type="ECO:0000313" key="2">
    <source>
        <dbReference type="EMBL" id="AXA68177.1"/>
    </source>
</evidence>
<protein>
    <recommendedName>
        <fullName evidence="1">DUF6957 domain-containing protein</fullName>
    </recommendedName>
</protein>
<sequence length="59" mass="6654">MMLVFLDMVHDTLGRYPIGGWARTAPMQSFVGERFFETRDFVYVLIGRASAGAPRCPQS</sequence>
<name>A0A2Z5AC73_9PSED</name>
<proteinExistence type="predicted"/>
<dbReference type="Pfam" id="PF22275">
    <property type="entry name" value="DUF6957"/>
    <property type="match status" value="1"/>
</dbReference>
<evidence type="ECO:0000313" key="3">
    <source>
        <dbReference type="Proteomes" id="UP000250579"/>
    </source>
</evidence>
<accession>A0A2Z5AC73</accession>
<dbReference type="AlphaFoldDB" id="A0A2Z5AC73"/>
<gene>
    <name evidence="2" type="ORF">CE139_21035</name>
</gene>
<dbReference type="EMBL" id="CP022198">
    <property type="protein sequence ID" value="AXA68177.1"/>
    <property type="molecule type" value="Genomic_DNA"/>
</dbReference>
<reference evidence="2 3" key="1">
    <citation type="submission" date="2017-06" db="EMBL/GenBank/DDBJ databases">
        <title>Evolution towards high GC content and high-temperature stress adaptation in endophytic Pseudomonas oryzihabitans impacted its plant-growth promoting traits.</title>
        <authorList>
            <person name="Nascimento F.X."/>
        </authorList>
    </citation>
    <scope>NUCLEOTIDE SEQUENCE [LARGE SCALE GENOMIC DNA]</scope>
    <source>
        <strain evidence="2 3">MS8</strain>
    </source>
</reference>
<dbReference type="InterPro" id="IPR054232">
    <property type="entry name" value="DUF6957"/>
</dbReference>
<dbReference type="Proteomes" id="UP000250579">
    <property type="component" value="Chromosome"/>
</dbReference>
<organism evidence="2 3">
    <name type="scientific">Pseudomonas oryzihabitans</name>
    <dbReference type="NCBI Taxonomy" id="47885"/>
    <lineage>
        <taxon>Bacteria</taxon>
        <taxon>Pseudomonadati</taxon>
        <taxon>Pseudomonadota</taxon>
        <taxon>Gammaproteobacteria</taxon>
        <taxon>Pseudomonadales</taxon>
        <taxon>Pseudomonadaceae</taxon>
        <taxon>Pseudomonas</taxon>
    </lineage>
</organism>
<evidence type="ECO:0000259" key="1">
    <source>
        <dbReference type="Pfam" id="PF22275"/>
    </source>
</evidence>